<name>A0A060T7L2_BLAAD</name>
<dbReference type="InterPro" id="IPR045137">
    <property type="entry name" value="RBM26/27"/>
</dbReference>
<feature type="region of interest" description="Disordered" evidence="8">
    <location>
        <begin position="415"/>
        <end position="452"/>
    </location>
</feature>
<comment type="function">
    <text evidence="6">Component of the U1 snRNP particle, which recognizes and binds the 5'-splice site of pre-mRNA. Together with other non-snRNP factors, U1 snRNP forms the spliceosomal commitment complex, that targets pre-mRNA to the splicing pathway.</text>
</comment>
<evidence type="ECO:0000256" key="4">
    <source>
        <dbReference type="ARBA" id="ARBA00022728"/>
    </source>
</evidence>
<reference evidence="10" key="2">
    <citation type="submission" date="2014-06" db="EMBL/GenBank/DDBJ databases">
        <title>The complete genome of Blastobotrys (Arxula) adeninivorans LS3 - a yeast of biotechnological interest.</title>
        <authorList>
            <person name="Kunze G."/>
            <person name="Gaillardin C."/>
            <person name="Czernicka M."/>
            <person name="Durrens P."/>
            <person name="Martin T."/>
            <person name="Boer E."/>
            <person name="Gabaldon T."/>
            <person name="Cruz J."/>
            <person name="Talla E."/>
            <person name="Marck C."/>
            <person name="Goffeau A."/>
            <person name="Barbe V."/>
            <person name="Baret P."/>
            <person name="Baronian K."/>
            <person name="Beier S."/>
            <person name="Bleykasten C."/>
            <person name="Bode R."/>
            <person name="Casaregola S."/>
            <person name="Despons L."/>
            <person name="Fairhead C."/>
            <person name="Giersberg M."/>
            <person name="Gierski P."/>
            <person name="Hahnel U."/>
            <person name="Hartmann A."/>
            <person name="Jankowska D."/>
            <person name="Jubin C."/>
            <person name="Jung P."/>
            <person name="Lafontaine I."/>
            <person name="Leh-Louis V."/>
            <person name="Lemaire M."/>
            <person name="Marcet-Houben M."/>
            <person name="Mascher M."/>
            <person name="Morel G."/>
            <person name="Richard G.-F."/>
            <person name="Riechen J."/>
            <person name="Sacerdot C."/>
            <person name="Sarkar A."/>
            <person name="Savel G."/>
            <person name="Schacherer J."/>
            <person name="Sherman D."/>
            <person name="Straub M.-L."/>
            <person name="Stein N."/>
            <person name="Thierry A."/>
            <person name="Trautwein-Schult A."/>
            <person name="Westhof E."/>
            <person name="Worch S."/>
            <person name="Dujon B."/>
            <person name="Souciet J.-L."/>
            <person name="Wincker P."/>
            <person name="Scholz U."/>
            <person name="Neuveglise N."/>
        </authorList>
    </citation>
    <scope>NUCLEOTIDE SEQUENCE</scope>
    <source>
        <strain evidence="10">LS3</strain>
    </source>
</reference>
<reference evidence="10" key="1">
    <citation type="submission" date="2014-02" db="EMBL/GenBank/DDBJ databases">
        <authorList>
            <person name="Genoscope - CEA"/>
        </authorList>
    </citation>
    <scope>NUCLEOTIDE SEQUENCE</scope>
    <source>
        <strain evidence="10">LS3</strain>
    </source>
</reference>
<keyword evidence="4" id="KW-0508">mRNA splicing</keyword>
<comment type="similarity">
    <text evidence="1">Belongs to the SNU71 family.</text>
</comment>
<evidence type="ECO:0000256" key="5">
    <source>
        <dbReference type="ARBA" id="ARBA00022884"/>
    </source>
</evidence>
<dbReference type="InterPro" id="IPR012677">
    <property type="entry name" value="Nucleotide-bd_a/b_plait_sf"/>
</dbReference>
<evidence type="ECO:0000259" key="9">
    <source>
        <dbReference type="PROSITE" id="PS50102"/>
    </source>
</evidence>
<dbReference type="Pfam" id="PF01480">
    <property type="entry name" value="PWI"/>
    <property type="match status" value="1"/>
</dbReference>
<dbReference type="SMART" id="SM00360">
    <property type="entry name" value="RRM"/>
    <property type="match status" value="1"/>
</dbReference>
<feature type="region of interest" description="Disordered" evidence="8">
    <location>
        <begin position="300"/>
        <end position="326"/>
    </location>
</feature>
<dbReference type="PROSITE" id="PS50102">
    <property type="entry name" value="RRM"/>
    <property type="match status" value="1"/>
</dbReference>
<protein>
    <recommendedName>
        <fullName evidence="2">U1 small nuclear ribonucleoprotein component SNU71</fullName>
    </recommendedName>
</protein>
<dbReference type="Pfam" id="PF00076">
    <property type="entry name" value="RRM_1"/>
    <property type="match status" value="1"/>
</dbReference>
<keyword evidence="5 7" id="KW-0694">RNA-binding</keyword>
<dbReference type="SUPFAM" id="SSF54928">
    <property type="entry name" value="RNA-binding domain, RBD"/>
    <property type="match status" value="1"/>
</dbReference>
<dbReference type="EMBL" id="HG937693">
    <property type="protein sequence ID" value="CDP34887.1"/>
    <property type="molecule type" value="Genomic_DNA"/>
</dbReference>
<organism evidence="10">
    <name type="scientific">Blastobotrys adeninivorans</name>
    <name type="common">Yeast</name>
    <name type="synonym">Arxula adeninivorans</name>
    <dbReference type="NCBI Taxonomy" id="409370"/>
    <lineage>
        <taxon>Eukaryota</taxon>
        <taxon>Fungi</taxon>
        <taxon>Dikarya</taxon>
        <taxon>Ascomycota</taxon>
        <taxon>Saccharomycotina</taxon>
        <taxon>Dipodascomycetes</taxon>
        <taxon>Dipodascales</taxon>
        <taxon>Trichomonascaceae</taxon>
        <taxon>Blastobotrys</taxon>
    </lineage>
</organism>
<sequence>MVDSQVLQAIRPWVEHKLSPISEHEPKVLTDYVIALLSHDMPLEELEKECNVQLQDFLHEHTGPFVGELMQELRNVMNGGGSRAEEYRPEQAQVGGQEHFRNNFRDRDMNQGPQGASGGASAFQHPDQPPAPAGVWSNGVFIPSEAMPLPNNQGFIPPFDMNQPPQFFNNMGFQGPPRGGGGRGRGRGGARRGGYRQYGRGGAAAGGSALDAGIATSRDDDTNSKRKLVVDKIPEDRLNESDIRNYFGQFGTITELTVNPEHKSAILEFESHDQARAAWQSPQVIFDNRFVKVYWHKERRNDGTDSPYRRNGPHGAHGQQNPEPPIDLEEFKKRQEEKQKEFEQKKALREQHEAKMRELLETKAKILEQRRQKQEQLLQIAQSQGNAADVEEKKASTEALQQQLDALRAEAESLGVDQSQYAPGSTGAPAFRGRGGFRGRGRGRGRGGNPAAAFGRATLDLRPRGVLVWPIPQGQEEAFRSYVLSRSEYEDIQRTDAKPDGAVIVFRDRRSAEQFYNSSNDIPEVGKIEKAWQRVESNNDVMDTA</sequence>
<keyword evidence="4" id="KW-0747">Spliceosome</keyword>
<dbReference type="PANTHER" id="PTHR14398:SF0">
    <property type="entry name" value="ZINC FINGER PROTEIN SWM"/>
    <property type="match status" value="1"/>
</dbReference>
<dbReference type="Gene3D" id="1.20.1390.10">
    <property type="entry name" value="PWI domain"/>
    <property type="match status" value="1"/>
</dbReference>
<dbReference type="PANTHER" id="PTHR14398">
    <property type="entry name" value="RNA RECOGNITION RRM/RNP DOMAIN"/>
    <property type="match status" value="1"/>
</dbReference>
<dbReference type="AlphaFoldDB" id="A0A060T7L2"/>
<dbReference type="GO" id="GO:0005681">
    <property type="term" value="C:spliceosomal complex"/>
    <property type="evidence" value="ECO:0007669"/>
    <property type="project" value="UniProtKB-KW"/>
</dbReference>
<dbReference type="Gene3D" id="3.30.70.330">
    <property type="match status" value="1"/>
</dbReference>
<evidence type="ECO:0000256" key="6">
    <source>
        <dbReference type="ARBA" id="ARBA00025004"/>
    </source>
</evidence>
<feature type="region of interest" description="Disordered" evidence="8">
    <location>
        <begin position="103"/>
        <end position="137"/>
    </location>
</feature>
<dbReference type="InterPro" id="IPR036483">
    <property type="entry name" value="PWI_dom_sf"/>
</dbReference>
<evidence type="ECO:0000256" key="3">
    <source>
        <dbReference type="ARBA" id="ARBA00022664"/>
    </source>
</evidence>
<feature type="domain" description="RRM" evidence="9">
    <location>
        <begin position="226"/>
        <end position="298"/>
    </location>
</feature>
<feature type="compositionally biased region" description="Basic residues" evidence="8">
    <location>
        <begin position="184"/>
        <end position="194"/>
    </location>
</feature>
<feature type="region of interest" description="Disordered" evidence="8">
    <location>
        <begin position="173"/>
        <end position="208"/>
    </location>
</feature>
<gene>
    <name evidence="10" type="ORF">GNLVRS02_ARAD1C22770g</name>
</gene>
<evidence type="ECO:0000256" key="8">
    <source>
        <dbReference type="SAM" id="MobiDB-lite"/>
    </source>
</evidence>
<accession>A0A060T7L2</accession>
<dbReference type="InterPro" id="IPR035979">
    <property type="entry name" value="RBD_domain_sf"/>
</dbReference>
<proteinExistence type="inferred from homology"/>
<evidence type="ECO:0000256" key="2">
    <source>
        <dbReference type="ARBA" id="ARBA00014280"/>
    </source>
</evidence>
<dbReference type="GO" id="GO:0006397">
    <property type="term" value="P:mRNA processing"/>
    <property type="evidence" value="ECO:0007669"/>
    <property type="project" value="UniProtKB-KW"/>
</dbReference>
<dbReference type="InterPro" id="IPR000504">
    <property type="entry name" value="RRM_dom"/>
</dbReference>
<dbReference type="InterPro" id="IPR002483">
    <property type="entry name" value="PWI_dom"/>
</dbReference>
<dbReference type="PhylomeDB" id="A0A060T7L2"/>
<evidence type="ECO:0000313" key="10">
    <source>
        <dbReference type="EMBL" id="CDP34887.1"/>
    </source>
</evidence>
<dbReference type="GO" id="GO:0003723">
    <property type="term" value="F:RNA binding"/>
    <property type="evidence" value="ECO:0007669"/>
    <property type="project" value="UniProtKB-UniRule"/>
</dbReference>
<keyword evidence="3" id="KW-0507">mRNA processing</keyword>
<evidence type="ECO:0000256" key="1">
    <source>
        <dbReference type="ARBA" id="ARBA00005544"/>
    </source>
</evidence>
<dbReference type="SUPFAM" id="SSF101233">
    <property type="entry name" value="PWI domain"/>
    <property type="match status" value="1"/>
</dbReference>
<evidence type="ECO:0000256" key="7">
    <source>
        <dbReference type="PROSITE-ProRule" id="PRU00176"/>
    </source>
</evidence>
<feature type="compositionally biased region" description="Basic residues" evidence="8">
    <location>
        <begin position="435"/>
        <end position="445"/>
    </location>
</feature>
<dbReference type="CDD" id="cd12257">
    <property type="entry name" value="RRM1_RBM26_like"/>
    <property type="match status" value="1"/>
</dbReference>